<dbReference type="Gene3D" id="2.60.40.1120">
    <property type="entry name" value="Carboxypeptidase-like, regulatory domain"/>
    <property type="match status" value="1"/>
</dbReference>
<keyword evidence="2 10" id="KW-0813">Transport</keyword>
<evidence type="ECO:0000256" key="11">
    <source>
        <dbReference type="RuleBase" id="RU003357"/>
    </source>
</evidence>
<dbReference type="InterPro" id="IPR008969">
    <property type="entry name" value="CarboxyPept-like_regulatory"/>
</dbReference>
<evidence type="ECO:0000256" key="6">
    <source>
        <dbReference type="ARBA" id="ARBA00023004"/>
    </source>
</evidence>
<comment type="caution">
    <text evidence="16">The sequence shown here is derived from an EMBL/GenBank/DDBJ whole genome shotgun (WGS) entry which is preliminary data.</text>
</comment>
<name>A0ABV7JLG9_9SPHI</name>
<keyword evidence="4" id="KW-0406">Ion transport</keyword>
<dbReference type="SUPFAM" id="SSF56935">
    <property type="entry name" value="Porins"/>
    <property type="match status" value="1"/>
</dbReference>
<keyword evidence="8 10" id="KW-0472">Membrane</keyword>
<keyword evidence="5 10" id="KW-0812">Transmembrane</keyword>
<evidence type="ECO:0000256" key="4">
    <source>
        <dbReference type="ARBA" id="ARBA00022496"/>
    </source>
</evidence>
<dbReference type="Proteomes" id="UP001595526">
    <property type="component" value="Unassembled WGS sequence"/>
</dbReference>
<dbReference type="SUPFAM" id="SSF49464">
    <property type="entry name" value="Carboxypeptidase regulatory domain-like"/>
    <property type="match status" value="1"/>
</dbReference>
<dbReference type="InterPro" id="IPR023996">
    <property type="entry name" value="TonB-dep_OMP_SusC/RagA"/>
</dbReference>
<proteinExistence type="inferred from homology"/>
<evidence type="ECO:0000256" key="3">
    <source>
        <dbReference type="ARBA" id="ARBA00022452"/>
    </source>
</evidence>
<dbReference type="NCBIfam" id="TIGR04056">
    <property type="entry name" value="OMP_RagA_SusC"/>
    <property type="match status" value="1"/>
</dbReference>
<dbReference type="InterPro" id="IPR039426">
    <property type="entry name" value="TonB-dep_rcpt-like"/>
</dbReference>
<comment type="subcellular location">
    <subcellularLocation>
        <location evidence="1 10">Cell outer membrane</location>
        <topology evidence="1 10">Multi-pass membrane protein</topology>
    </subcellularLocation>
</comment>
<keyword evidence="4" id="KW-0410">Iron transport</keyword>
<reference evidence="17" key="1">
    <citation type="journal article" date="2019" name="Int. J. Syst. Evol. Microbiol.">
        <title>The Global Catalogue of Microorganisms (GCM) 10K type strain sequencing project: providing services to taxonomists for standard genome sequencing and annotation.</title>
        <authorList>
            <consortium name="The Broad Institute Genomics Platform"/>
            <consortium name="The Broad Institute Genome Sequencing Center for Infectious Disease"/>
            <person name="Wu L."/>
            <person name="Ma J."/>
        </authorList>
    </citation>
    <scope>NUCLEOTIDE SEQUENCE [LARGE SCALE GENOMIC DNA]</scope>
    <source>
        <strain evidence="17">KCTC 52416</strain>
    </source>
</reference>
<feature type="domain" description="TonB-dependent receptor plug" evidence="15">
    <location>
        <begin position="207"/>
        <end position="313"/>
    </location>
</feature>
<dbReference type="InterPro" id="IPR023997">
    <property type="entry name" value="TonB-dep_OMP_SusC/RagA_CS"/>
</dbReference>
<evidence type="ECO:0000259" key="14">
    <source>
        <dbReference type="Pfam" id="PF07660"/>
    </source>
</evidence>
<feature type="chain" id="PRO_5045887850" evidence="12">
    <location>
        <begin position="22"/>
        <end position="1069"/>
    </location>
</feature>
<dbReference type="InterPro" id="IPR036942">
    <property type="entry name" value="Beta-barrel_TonB_sf"/>
</dbReference>
<evidence type="ECO:0000256" key="2">
    <source>
        <dbReference type="ARBA" id="ARBA00022448"/>
    </source>
</evidence>
<accession>A0ABV7JLG9</accession>
<evidence type="ECO:0000256" key="7">
    <source>
        <dbReference type="ARBA" id="ARBA00023077"/>
    </source>
</evidence>
<organism evidence="16 17">
    <name type="scientific">Parapedobacter deserti</name>
    <dbReference type="NCBI Taxonomy" id="1912957"/>
    <lineage>
        <taxon>Bacteria</taxon>
        <taxon>Pseudomonadati</taxon>
        <taxon>Bacteroidota</taxon>
        <taxon>Sphingobacteriia</taxon>
        <taxon>Sphingobacteriales</taxon>
        <taxon>Sphingobacteriaceae</taxon>
        <taxon>Parapedobacter</taxon>
    </lineage>
</organism>
<keyword evidence="7 11" id="KW-0798">TonB box</keyword>
<dbReference type="Gene3D" id="2.170.130.10">
    <property type="entry name" value="TonB-dependent receptor, plug domain"/>
    <property type="match status" value="1"/>
</dbReference>
<evidence type="ECO:0000313" key="17">
    <source>
        <dbReference type="Proteomes" id="UP001595526"/>
    </source>
</evidence>
<keyword evidence="3 10" id="KW-1134">Transmembrane beta strand</keyword>
<evidence type="ECO:0000256" key="12">
    <source>
        <dbReference type="SAM" id="SignalP"/>
    </source>
</evidence>
<evidence type="ECO:0000259" key="13">
    <source>
        <dbReference type="Pfam" id="PF00593"/>
    </source>
</evidence>
<dbReference type="InterPro" id="IPR000531">
    <property type="entry name" value="Beta-barrel_TonB"/>
</dbReference>
<dbReference type="PROSITE" id="PS52016">
    <property type="entry name" value="TONB_DEPENDENT_REC_3"/>
    <property type="match status" value="1"/>
</dbReference>
<evidence type="ECO:0000313" key="16">
    <source>
        <dbReference type="EMBL" id="MFC3198919.1"/>
    </source>
</evidence>
<feature type="domain" description="Secretin/TonB short N-terminal" evidence="14">
    <location>
        <begin position="47"/>
        <end position="95"/>
    </location>
</feature>
<dbReference type="Gene3D" id="3.55.50.30">
    <property type="match status" value="1"/>
</dbReference>
<dbReference type="Pfam" id="PF07715">
    <property type="entry name" value="Plug"/>
    <property type="match status" value="1"/>
</dbReference>
<gene>
    <name evidence="16" type="ORF">ACFOET_14950</name>
</gene>
<dbReference type="InterPro" id="IPR012910">
    <property type="entry name" value="Plug_dom"/>
</dbReference>
<dbReference type="EMBL" id="JBHRTA010000038">
    <property type="protein sequence ID" value="MFC3198919.1"/>
    <property type="molecule type" value="Genomic_DNA"/>
</dbReference>
<dbReference type="Pfam" id="PF13715">
    <property type="entry name" value="CarbopepD_reg_2"/>
    <property type="match status" value="1"/>
</dbReference>
<evidence type="ECO:0000259" key="15">
    <source>
        <dbReference type="Pfam" id="PF07715"/>
    </source>
</evidence>
<sequence>MKLVIFVVISACMQVSAAALAQPVTLAVQRAPLQRVLLEIRKQSEIDFIFKTNQLKKAHPVTINVKDRPLKEVLEMIFANQPIDYLIDNKTIVILDKENRAPKRTVVHERPLIQQQTVTGYVETVDNERLGGVSIVEKGTSNATFTNDNGQFSLTVSRSPAVLVLTYIGYVSQEVTAHANSPVMVTMQEDMANLDEVVVVGYGTIEKKDLTTAVTTMRPKDLIQGTVSPLMAIQGKVPGLTIASTNGTDPNAGISVQLRGINSINASQGPLIVIDGVPGGSLSTVVREDIESINVLRDASAAAIYGTRASGGVILITTKRARAGSANVTYTTEGFMETVRRRPEVLSAEEFVANGRGEDLGHRTDWYDEVTNDNPFSHRHVVNLNGGTENAQIYATVNYRDATGIAIGSSRKEYGGRINSSFKLLNGLAEINSNISYNHSNANFFQLNTDRNDNAIFNMALVLNPTETPYDATNPTGYNVWTGGYEYWNPVAETMLIKNQNEYRDLLANSTLKVNITDDLNTSVMVGINNRSDHPVFHRSSQHRISRLNGIDGYARQEYRRWNDRTFEWTANYSKLIANHSINAVIGYSYQDFNGRGFNASNSHFPVDGLQEHSLGTGTFLPEGRAGMGSWRSPSVKLAAFFGRVNYSFMDRYLLTASVRQEGSSKFAKENRWGTFPGISVGWRVSEETFLKGSTILSDLKLRGGYGETGNEGFDSHVAFRMYSPDTWWLTGGDWIRTFGVRHNQNANIKWEVKKELNVGFDFGLFNNRLTGRFDYYNRKVDDMIYSISVSQPPAIHDQTTMNVGNMENRGFEGDFTGIIVTNENWEYTSTLAYSHNKSVLTSLWGSTTFQDRKGFPAPGSPGNAVRLYPGEEIGRFFLWRHAGFTDEGNWMLYDADGNAFDVTERTKAIADKSFVGNAIPRLILSWNHSLRYKQFDAGLYLRSWLGYDVFNMINMYYSVPNVAGQNVLRKAYEDHKNIIGEKELSDYWLERGNFVKVDALSIGYTLPQRLIRPLQNLRIYAAGRDLFVFTKYSGLDPEVNINGLEPGFEERDAYPKTRTFMLGLQVNF</sequence>
<keyword evidence="17" id="KW-1185">Reference proteome</keyword>
<comment type="similarity">
    <text evidence="10 11">Belongs to the TonB-dependent receptor family.</text>
</comment>
<feature type="signal peptide" evidence="12">
    <location>
        <begin position="1"/>
        <end position="21"/>
    </location>
</feature>
<dbReference type="Pfam" id="PF00593">
    <property type="entry name" value="TonB_dep_Rec_b-barrel"/>
    <property type="match status" value="1"/>
</dbReference>
<dbReference type="Pfam" id="PF07660">
    <property type="entry name" value="STN"/>
    <property type="match status" value="1"/>
</dbReference>
<evidence type="ECO:0000256" key="1">
    <source>
        <dbReference type="ARBA" id="ARBA00004571"/>
    </source>
</evidence>
<evidence type="ECO:0000256" key="5">
    <source>
        <dbReference type="ARBA" id="ARBA00022692"/>
    </source>
</evidence>
<dbReference type="InterPro" id="IPR037066">
    <property type="entry name" value="Plug_dom_sf"/>
</dbReference>
<protein>
    <submittedName>
        <fullName evidence="16">SusC/RagA family TonB-linked outer membrane protein</fullName>
    </submittedName>
</protein>
<dbReference type="Gene3D" id="2.40.170.20">
    <property type="entry name" value="TonB-dependent receptor, beta-barrel domain"/>
    <property type="match status" value="1"/>
</dbReference>
<dbReference type="RefSeq" id="WP_379024040.1">
    <property type="nucleotide sequence ID" value="NZ_JBHRTA010000038.1"/>
</dbReference>
<keyword evidence="12" id="KW-0732">Signal</keyword>
<keyword evidence="6" id="KW-0408">Iron</keyword>
<dbReference type="InterPro" id="IPR011662">
    <property type="entry name" value="Secretin/TonB_short_N"/>
</dbReference>
<dbReference type="NCBIfam" id="TIGR04057">
    <property type="entry name" value="SusC_RagA_signa"/>
    <property type="match status" value="1"/>
</dbReference>
<evidence type="ECO:0000256" key="9">
    <source>
        <dbReference type="ARBA" id="ARBA00023237"/>
    </source>
</evidence>
<evidence type="ECO:0000256" key="8">
    <source>
        <dbReference type="ARBA" id="ARBA00023136"/>
    </source>
</evidence>
<keyword evidence="9 10" id="KW-0998">Cell outer membrane</keyword>
<evidence type="ECO:0000256" key="10">
    <source>
        <dbReference type="PROSITE-ProRule" id="PRU01360"/>
    </source>
</evidence>
<feature type="domain" description="TonB-dependent receptor-like beta-barrel" evidence="13">
    <location>
        <begin position="470"/>
        <end position="899"/>
    </location>
</feature>